<sequence length="679" mass="74270">MGSTKLISLLFCPLLVISTSAATQNEISREPCKTFVVYFHDILYNGQNAENATSAIGAAPAWGNKTILAEPTHFGDIIVFDDPITLDNNLHSTPVGRAQGLYLYDGKQTFSTWFGFSFLFNSTEHNGIVSFAGADPFLEKTREIPVIGGTGDFFMARGIATFMTDAFEGEVIWEEDKRLKIYWRYTHIAYLSILCVLTVKERKKQSQRFRVIESVKAMRSITLSWSVLKAHYLPSSPKPSKSRNTRFFSFNSFSKNHSSKLSRRNPSLIFSRGSRKWCDNRSQEWFGRSLQTVLENQDVLASFLSNLVVLLSFINKFAIHFREIGESFWVLTVISVWWGYILMQEVRHADCKNCCATRESLHSPDHSFFSDDLHIKNSSRRDYQIAADIINCCSSFGGIMKFMMLFGLLTLQGSQPAVAGTDFGSGLQSIPYIGDLGDISTGFASVRSSPLTFMDACLSGKHGFCVLCNAFLLIFFSELGDKTFFIAALLAARNSAATVFIGTFGALAAMTVISVILGRTFHYVDEILPFRFGETDLPIDDIAAVFLLVYFGVSTLLDASSSDGLKAEDEQKEAELAVSEFSGNGAGILAAANTIISTFILVFVAEWGDKSFFSTIALAAASSPLGVIGGALAGHGVATLLAVLGGSLLGTFLSEKAIAYVGGVLFLVFAAVTLGEIVS</sequence>
<keyword evidence="2" id="KW-1185">Reference proteome</keyword>
<evidence type="ECO:0000313" key="1">
    <source>
        <dbReference type="EMBL" id="KAJ0106670.1"/>
    </source>
</evidence>
<protein>
    <submittedName>
        <fullName evidence="1">Uncharacterized protein</fullName>
    </submittedName>
</protein>
<gene>
    <name evidence="1" type="ORF">Patl1_17612</name>
</gene>
<evidence type="ECO:0000313" key="2">
    <source>
        <dbReference type="Proteomes" id="UP001164250"/>
    </source>
</evidence>
<proteinExistence type="predicted"/>
<name>A0ACC1C3M8_9ROSI</name>
<dbReference type="Proteomes" id="UP001164250">
    <property type="component" value="Chromosome 2"/>
</dbReference>
<accession>A0ACC1C3M8</accession>
<reference evidence="2" key="1">
    <citation type="journal article" date="2023" name="G3 (Bethesda)">
        <title>Genome assembly and association tests identify interacting loci associated with vigor, precocity, and sex in interspecific pistachio rootstocks.</title>
        <authorList>
            <person name="Palmer W."/>
            <person name="Jacygrad E."/>
            <person name="Sagayaradj S."/>
            <person name="Cavanaugh K."/>
            <person name="Han R."/>
            <person name="Bertier L."/>
            <person name="Beede B."/>
            <person name="Kafkas S."/>
            <person name="Golino D."/>
            <person name="Preece J."/>
            <person name="Michelmore R."/>
        </authorList>
    </citation>
    <scope>NUCLEOTIDE SEQUENCE [LARGE SCALE GENOMIC DNA]</scope>
</reference>
<dbReference type="EMBL" id="CM047898">
    <property type="protein sequence ID" value="KAJ0106670.1"/>
    <property type="molecule type" value="Genomic_DNA"/>
</dbReference>
<organism evidence="1 2">
    <name type="scientific">Pistacia atlantica</name>
    <dbReference type="NCBI Taxonomy" id="434234"/>
    <lineage>
        <taxon>Eukaryota</taxon>
        <taxon>Viridiplantae</taxon>
        <taxon>Streptophyta</taxon>
        <taxon>Embryophyta</taxon>
        <taxon>Tracheophyta</taxon>
        <taxon>Spermatophyta</taxon>
        <taxon>Magnoliopsida</taxon>
        <taxon>eudicotyledons</taxon>
        <taxon>Gunneridae</taxon>
        <taxon>Pentapetalae</taxon>
        <taxon>rosids</taxon>
        <taxon>malvids</taxon>
        <taxon>Sapindales</taxon>
        <taxon>Anacardiaceae</taxon>
        <taxon>Pistacia</taxon>
    </lineage>
</organism>
<comment type="caution">
    <text evidence="1">The sequence shown here is derived from an EMBL/GenBank/DDBJ whole genome shotgun (WGS) entry which is preliminary data.</text>
</comment>